<dbReference type="RefSeq" id="XP_014143400.1">
    <property type="nucleotide sequence ID" value="XM_014287925.1"/>
</dbReference>
<dbReference type="STRING" id="667725.A0A0L0F026"/>
<proteinExistence type="predicted"/>
<protein>
    <recommendedName>
        <fullName evidence="1">Proteasome component Ecm29 N-terminal domain-containing protein</fullName>
    </recommendedName>
</protein>
<name>A0A0L0F026_9EUKA</name>
<evidence type="ECO:0000313" key="2">
    <source>
        <dbReference type="EMBL" id="KNC69498.1"/>
    </source>
</evidence>
<dbReference type="GO" id="GO:0060090">
    <property type="term" value="F:molecular adaptor activity"/>
    <property type="evidence" value="ECO:0007669"/>
    <property type="project" value="InterPro"/>
</dbReference>
<dbReference type="EMBL" id="KQ254719">
    <property type="protein sequence ID" value="KNC69498.1"/>
    <property type="molecule type" value="Genomic_DNA"/>
</dbReference>
<gene>
    <name evidence="2" type="ORF">SARC_17992</name>
</gene>
<reference evidence="2 3" key="1">
    <citation type="submission" date="2011-02" db="EMBL/GenBank/DDBJ databases">
        <title>The Genome Sequence of Sphaeroforma arctica JP610.</title>
        <authorList>
            <consortium name="The Broad Institute Genome Sequencing Platform"/>
            <person name="Russ C."/>
            <person name="Cuomo C."/>
            <person name="Young S.K."/>
            <person name="Zeng Q."/>
            <person name="Gargeya S."/>
            <person name="Alvarado L."/>
            <person name="Berlin A."/>
            <person name="Chapman S.B."/>
            <person name="Chen Z."/>
            <person name="Freedman E."/>
            <person name="Gellesch M."/>
            <person name="Goldberg J."/>
            <person name="Griggs A."/>
            <person name="Gujja S."/>
            <person name="Heilman E."/>
            <person name="Heiman D."/>
            <person name="Howarth C."/>
            <person name="Mehta T."/>
            <person name="Neiman D."/>
            <person name="Pearson M."/>
            <person name="Roberts A."/>
            <person name="Saif S."/>
            <person name="Shea T."/>
            <person name="Shenoy N."/>
            <person name="Sisk P."/>
            <person name="Stolte C."/>
            <person name="Sykes S."/>
            <person name="White J."/>
            <person name="Yandava C."/>
            <person name="Burger G."/>
            <person name="Gray M.W."/>
            <person name="Holland P.W.H."/>
            <person name="King N."/>
            <person name="Lang F.B.F."/>
            <person name="Roger A.J."/>
            <person name="Ruiz-Trillo I."/>
            <person name="Haas B."/>
            <person name="Nusbaum C."/>
            <person name="Birren B."/>
        </authorList>
    </citation>
    <scope>NUCLEOTIDE SEQUENCE [LARGE SCALE GENOMIC DNA]</scope>
    <source>
        <strain evidence="2 3">JP610</strain>
    </source>
</reference>
<keyword evidence="3" id="KW-1185">Reference proteome</keyword>
<evidence type="ECO:0000259" key="1">
    <source>
        <dbReference type="Pfam" id="PF13001"/>
    </source>
</evidence>
<sequence length="108" mass="11978">MEKGFYPRQDFFHKITTYVPFKHIHLLSSSYSLYPTSSAGTKAPAPLAVALRRTALVGKVKEKVMAALLKSTRACNVFPQVVQVIFDALFGAHSNGRIRLLGLRLMEG</sequence>
<dbReference type="GeneID" id="25918496"/>
<evidence type="ECO:0000313" key="3">
    <source>
        <dbReference type="Proteomes" id="UP000054560"/>
    </source>
</evidence>
<accession>A0A0L0F026</accession>
<dbReference type="GO" id="GO:0043248">
    <property type="term" value="P:proteasome assembly"/>
    <property type="evidence" value="ECO:0007669"/>
    <property type="project" value="InterPro"/>
</dbReference>
<organism evidence="2 3">
    <name type="scientific">Sphaeroforma arctica JP610</name>
    <dbReference type="NCBI Taxonomy" id="667725"/>
    <lineage>
        <taxon>Eukaryota</taxon>
        <taxon>Ichthyosporea</taxon>
        <taxon>Ichthyophonida</taxon>
        <taxon>Sphaeroforma</taxon>
    </lineage>
</organism>
<feature type="domain" description="Proteasome component Ecm29 N-terminal" evidence="1">
    <location>
        <begin position="12"/>
        <end position="105"/>
    </location>
</feature>
<dbReference type="InterPro" id="IPR024372">
    <property type="entry name" value="Ecm29_N"/>
</dbReference>
<feature type="non-terminal residue" evidence="2">
    <location>
        <position position="108"/>
    </location>
</feature>
<dbReference type="Pfam" id="PF13001">
    <property type="entry name" value="ECM29_N"/>
    <property type="match status" value="1"/>
</dbReference>
<dbReference type="OrthoDB" id="16066at2759"/>
<dbReference type="AlphaFoldDB" id="A0A0L0F026"/>
<dbReference type="Proteomes" id="UP000054560">
    <property type="component" value="Unassembled WGS sequence"/>
</dbReference>